<keyword evidence="4" id="KW-1185">Reference proteome</keyword>
<organism evidence="3 4">
    <name type="scientific">Tricholomella constricta</name>
    <dbReference type="NCBI Taxonomy" id="117010"/>
    <lineage>
        <taxon>Eukaryota</taxon>
        <taxon>Fungi</taxon>
        <taxon>Dikarya</taxon>
        <taxon>Basidiomycota</taxon>
        <taxon>Agaricomycotina</taxon>
        <taxon>Agaricomycetes</taxon>
        <taxon>Agaricomycetidae</taxon>
        <taxon>Agaricales</taxon>
        <taxon>Tricholomatineae</taxon>
        <taxon>Lyophyllaceae</taxon>
        <taxon>Tricholomella</taxon>
    </lineage>
</organism>
<feature type="transmembrane region" description="Helical" evidence="2">
    <location>
        <begin position="182"/>
        <end position="203"/>
    </location>
</feature>
<protein>
    <submittedName>
        <fullName evidence="3">Uncharacterized protein</fullName>
    </submittedName>
</protein>
<name>A0A8H5HEF2_9AGAR</name>
<reference evidence="3 4" key="1">
    <citation type="journal article" date="2020" name="ISME J.">
        <title>Uncovering the hidden diversity of litter-decomposition mechanisms in mushroom-forming fungi.</title>
        <authorList>
            <person name="Floudas D."/>
            <person name="Bentzer J."/>
            <person name="Ahren D."/>
            <person name="Johansson T."/>
            <person name="Persson P."/>
            <person name="Tunlid A."/>
        </authorList>
    </citation>
    <scope>NUCLEOTIDE SEQUENCE [LARGE SCALE GENOMIC DNA]</scope>
    <source>
        <strain evidence="3 4">CBS 661.87</strain>
    </source>
</reference>
<feature type="transmembrane region" description="Helical" evidence="2">
    <location>
        <begin position="24"/>
        <end position="50"/>
    </location>
</feature>
<dbReference type="OrthoDB" id="3226582at2759"/>
<feature type="compositionally biased region" description="Low complexity" evidence="1">
    <location>
        <begin position="248"/>
        <end position="262"/>
    </location>
</feature>
<accession>A0A8H5HEF2</accession>
<evidence type="ECO:0000256" key="2">
    <source>
        <dbReference type="SAM" id="Phobius"/>
    </source>
</evidence>
<comment type="caution">
    <text evidence="3">The sequence shown here is derived from an EMBL/GenBank/DDBJ whole genome shotgun (WGS) entry which is preliminary data.</text>
</comment>
<feature type="transmembrane region" description="Helical" evidence="2">
    <location>
        <begin position="215"/>
        <end position="234"/>
    </location>
</feature>
<evidence type="ECO:0000313" key="4">
    <source>
        <dbReference type="Proteomes" id="UP000565441"/>
    </source>
</evidence>
<dbReference type="AlphaFoldDB" id="A0A8H5HEF2"/>
<dbReference type="Proteomes" id="UP000565441">
    <property type="component" value="Unassembled WGS sequence"/>
</dbReference>
<evidence type="ECO:0000256" key="1">
    <source>
        <dbReference type="SAM" id="MobiDB-lite"/>
    </source>
</evidence>
<gene>
    <name evidence="3" type="ORF">D9615_005445</name>
</gene>
<dbReference type="EMBL" id="JAACJP010000010">
    <property type="protein sequence ID" value="KAF5381753.1"/>
    <property type="molecule type" value="Genomic_DNA"/>
</dbReference>
<feature type="transmembrane region" description="Helical" evidence="2">
    <location>
        <begin position="139"/>
        <end position="162"/>
    </location>
</feature>
<keyword evidence="2" id="KW-1133">Transmembrane helix</keyword>
<feature type="region of interest" description="Disordered" evidence="1">
    <location>
        <begin position="240"/>
        <end position="270"/>
    </location>
</feature>
<feature type="transmembrane region" description="Helical" evidence="2">
    <location>
        <begin position="57"/>
        <end position="78"/>
    </location>
</feature>
<proteinExistence type="predicted"/>
<sequence>MISTVLYPSAHGPVSMYPDTVGPYLGAVFFETFLYGLYFPLFSSCLVILCRKKRIHWMLLGSAIVMFAIASADMGYTWSLVFQRLLGEGLTYEDLRPKCYLVWGSKPSVAIGLACFLLVTTACGFALEGTTVFLSQWSWVYLSLTVTVNVMITALAAARIWYISRPAQAILGEAVSRRYATALAIFIESGFLYTIYVSLDLIFRSNRTANIILDAGLAQIVGIMPTLIVVQVALGRATRTPKPSTQTLSSSHALVLSHSPPSTGVTPQDPTFRSHRLCAL</sequence>
<keyword evidence="2" id="KW-0812">Transmembrane</keyword>
<keyword evidence="2" id="KW-0472">Membrane</keyword>
<feature type="transmembrane region" description="Helical" evidence="2">
    <location>
        <begin position="109"/>
        <end position="127"/>
    </location>
</feature>
<evidence type="ECO:0000313" key="3">
    <source>
        <dbReference type="EMBL" id="KAF5381753.1"/>
    </source>
</evidence>